<reference evidence="2" key="1">
    <citation type="submission" date="2020-06" db="EMBL/GenBank/DDBJ databases">
        <title>WGS assembly of Ceratodon purpureus strain R40.</title>
        <authorList>
            <person name="Carey S.B."/>
            <person name="Jenkins J."/>
            <person name="Shu S."/>
            <person name="Lovell J.T."/>
            <person name="Sreedasyam A."/>
            <person name="Maumus F."/>
            <person name="Tiley G.P."/>
            <person name="Fernandez-Pozo N."/>
            <person name="Barry K."/>
            <person name="Chen C."/>
            <person name="Wang M."/>
            <person name="Lipzen A."/>
            <person name="Daum C."/>
            <person name="Saski C.A."/>
            <person name="Payton A.C."/>
            <person name="Mcbreen J.C."/>
            <person name="Conrad R.E."/>
            <person name="Kollar L.M."/>
            <person name="Olsson S."/>
            <person name="Huttunen S."/>
            <person name="Landis J.B."/>
            <person name="Wickett N.J."/>
            <person name="Johnson M.G."/>
            <person name="Rensing S.A."/>
            <person name="Grimwood J."/>
            <person name="Schmutz J."/>
            <person name="Mcdaniel S.F."/>
        </authorList>
    </citation>
    <scope>NUCLEOTIDE SEQUENCE</scope>
    <source>
        <strain evidence="2">R40</strain>
    </source>
</reference>
<accession>A0A8T0ILJ0</accession>
<protein>
    <submittedName>
        <fullName evidence="2">Uncharacterized protein</fullName>
    </submittedName>
</protein>
<gene>
    <name evidence="2" type="ORF">KC19_3G162400</name>
</gene>
<name>A0A8T0ILJ0_CERPU</name>
<evidence type="ECO:0000256" key="1">
    <source>
        <dbReference type="SAM" id="MobiDB-lite"/>
    </source>
</evidence>
<dbReference type="Proteomes" id="UP000822688">
    <property type="component" value="Chromosome 3"/>
</dbReference>
<dbReference type="EMBL" id="CM026423">
    <property type="protein sequence ID" value="KAG0583779.1"/>
    <property type="molecule type" value="Genomic_DNA"/>
</dbReference>
<keyword evidence="3" id="KW-1185">Reference proteome</keyword>
<comment type="caution">
    <text evidence="2">The sequence shown here is derived from an EMBL/GenBank/DDBJ whole genome shotgun (WGS) entry which is preliminary data.</text>
</comment>
<organism evidence="2 3">
    <name type="scientific">Ceratodon purpureus</name>
    <name type="common">Fire moss</name>
    <name type="synonym">Dicranum purpureum</name>
    <dbReference type="NCBI Taxonomy" id="3225"/>
    <lineage>
        <taxon>Eukaryota</taxon>
        <taxon>Viridiplantae</taxon>
        <taxon>Streptophyta</taxon>
        <taxon>Embryophyta</taxon>
        <taxon>Bryophyta</taxon>
        <taxon>Bryophytina</taxon>
        <taxon>Bryopsida</taxon>
        <taxon>Dicranidae</taxon>
        <taxon>Pseudoditrichales</taxon>
        <taxon>Ditrichaceae</taxon>
        <taxon>Ceratodon</taxon>
    </lineage>
</organism>
<dbReference type="AlphaFoldDB" id="A0A8T0ILJ0"/>
<evidence type="ECO:0000313" key="2">
    <source>
        <dbReference type="EMBL" id="KAG0583779.1"/>
    </source>
</evidence>
<feature type="region of interest" description="Disordered" evidence="1">
    <location>
        <begin position="49"/>
        <end position="72"/>
    </location>
</feature>
<proteinExistence type="predicted"/>
<sequence length="72" mass="8493">MNSSLTIKHRIEALKQPLRKKVTDMHYEFHFTPTCLFFPVLRIDVHPTLIPRTGSNARTHQSRPSRPRIESR</sequence>
<evidence type="ECO:0000313" key="3">
    <source>
        <dbReference type="Proteomes" id="UP000822688"/>
    </source>
</evidence>